<dbReference type="InterPro" id="IPR050106">
    <property type="entry name" value="HistidinolP_aminotransfase"/>
</dbReference>
<evidence type="ECO:0000256" key="8">
    <source>
        <dbReference type="ARBA" id="ARBA00047481"/>
    </source>
</evidence>
<feature type="domain" description="Aminotransferase class I/classII large" evidence="10">
    <location>
        <begin position="37"/>
        <end position="363"/>
    </location>
</feature>
<evidence type="ECO:0000256" key="6">
    <source>
        <dbReference type="ARBA" id="ARBA00022679"/>
    </source>
</evidence>
<gene>
    <name evidence="9 11" type="primary">hisC</name>
    <name evidence="11" type="ORF">IPP58_02055</name>
</gene>
<keyword evidence="9" id="KW-0368">Histidine biosynthesis</keyword>
<proteinExistence type="inferred from homology"/>
<evidence type="ECO:0000313" key="11">
    <source>
        <dbReference type="EMBL" id="MBK9795280.1"/>
    </source>
</evidence>
<dbReference type="PANTHER" id="PTHR43643:SF3">
    <property type="entry name" value="HISTIDINOL-PHOSPHATE AMINOTRANSFERASE"/>
    <property type="match status" value="1"/>
</dbReference>
<evidence type="ECO:0000256" key="9">
    <source>
        <dbReference type="HAMAP-Rule" id="MF_01023"/>
    </source>
</evidence>
<organism evidence="11 12">
    <name type="scientific">Candidatus Geothrix skivensis</name>
    <dbReference type="NCBI Taxonomy" id="2954439"/>
    <lineage>
        <taxon>Bacteria</taxon>
        <taxon>Pseudomonadati</taxon>
        <taxon>Acidobacteriota</taxon>
        <taxon>Holophagae</taxon>
        <taxon>Holophagales</taxon>
        <taxon>Holophagaceae</taxon>
        <taxon>Geothrix</taxon>
    </lineage>
</organism>
<dbReference type="GO" id="GO:0000105">
    <property type="term" value="P:L-histidine biosynthetic process"/>
    <property type="evidence" value="ECO:0007669"/>
    <property type="project" value="UniProtKB-UniRule"/>
</dbReference>
<evidence type="ECO:0000256" key="2">
    <source>
        <dbReference type="ARBA" id="ARBA00005011"/>
    </source>
</evidence>
<evidence type="ECO:0000256" key="3">
    <source>
        <dbReference type="ARBA" id="ARBA00007970"/>
    </source>
</evidence>
<reference evidence="11" key="1">
    <citation type="submission" date="2020-10" db="EMBL/GenBank/DDBJ databases">
        <title>Connecting structure to function with the recovery of over 1000 high-quality activated sludge metagenome-assembled genomes encoding full-length rRNA genes using long-read sequencing.</title>
        <authorList>
            <person name="Singleton C.M."/>
            <person name="Petriglieri F."/>
            <person name="Kristensen J.M."/>
            <person name="Kirkegaard R.H."/>
            <person name="Michaelsen T.Y."/>
            <person name="Andersen M.H."/>
            <person name="Karst S.M."/>
            <person name="Dueholm M.S."/>
            <person name="Nielsen P.H."/>
            <person name="Albertsen M."/>
        </authorList>
    </citation>
    <scope>NUCLEOTIDE SEQUENCE</scope>
    <source>
        <strain evidence="11">Skiv_18-Q3-R9-52_MAXAC.067</strain>
    </source>
</reference>
<comment type="similarity">
    <text evidence="3 9">Belongs to the class-II pyridoxal-phosphate-dependent aminotransferase family. Histidinol-phosphate aminotransferase subfamily.</text>
</comment>
<comment type="caution">
    <text evidence="11">The sequence shown here is derived from an EMBL/GenBank/DDBJ whole genome shotgun (WGS) entry which is preliminary data.</text>
</comment>
<dbReference type="InterPro" id="IPR005861">
    <property type="entry name" value="HisP_aminotrans"/>
</dbReference>
<dbReference type="EC" id="2.6.1.9" evidence="9"/>
<evidence type="ECO:0000259" key="10">
    <source>
        <dbReference type="Pfam" id="PF00155"/>
    </source>
</evidence>
<dbReference type="PANTHER" id="PTHR43643">
    <property type="entry name" value="HISTIDINOL-PHOSPHATE AMINOTRANSFERASE 2"/>
    <property type="match status" value="1"/>
</dbReference>
<dbReference type="InterPro" id="IPR015422">
    <property type="entry name" value="PyrdxlP-dep_Trfase_small"/>
</dbReference>
<dbReference type="EMBL" id="JADKIO010000005">
    <property type="protein sequence ID" value="MBK9795280.1"/>
    <property type="molecule type" value="Genomic_DNA"/>
</dbReference>
<comment type="pathway">
    <text evidence="2 9">Amino-acid biosynthesis; L-histidine biosynthesis; L-histidine from 5-phospho-alpha-D-ribose 1-diphosphate: step 7/9.</text>
</comment>
<evidence type="ECO:0000313" key="12">
    <source>
        <dbReference type="Proteomes" id="UP000886657"/>
    </source>
</evidence>
<comment type="catalytic activity">
    <reaction evidence="8 9">
        <text>L-histidinol phosphate + 2-oxoglutarate = 3-(imidazol-4-yl)-2-oxopropyl phosphate + L-glutamate</text>
        <dbReference type="Rhea" id="RHEA:23744"/>
        <dbReference type="ChEBI" id="CHEBI:16810"/>
        <dbReference type="ChEBI" id="CHEBI:29985"/>
        <dbReference type="ChEBI" id="CHEBI:57766"/>
        <dbReference type="ChEBI" id="CHEBI:57980"/>
        <dbReference type="EC" id="2.6.1.9"/>
    </reaction>
</comment>
<evidence type="ECO:0000256" key="4">
    <source>
        <dbReference type="ARBA" id="ARBA00011738"/>
    </source>
</evidence>
<dbReference type="InterPro" id="IPR015424">
    <property type="entry name" value="PyrdxlP-dep_Trfase"/>
</dbReference>
<protein>
    <recommendedName>
        <fullName evidence="9">Histidinol-phosphate aminotransferase</fullName>
        <ecNumber evidence="9">2.6.1.9</ecNumber>
    </recommendedName>
    <alternativeName>
        <fullName evidence="9">Imidazole acetol-phosphate transaminase</fullName>
    </alternativeName>
</protein>
<feature type="modified residue" description="N6-(pyridoxal phosphate)lysine" evidence="9">
    <location>
        <position position="234"/>
    </location>
</feature>
<keyword evidence="9" id="KW-0028">Amino-acid biosynthesis</keyword>
<dbReference type="InterPro" id="IPR015421">
    <property type="entry name" value="PyrdxlP-dep_Trfase_major"/>
</dbReference>
<comment type="cofactor">
    <cofactor evidence="1 9">
        <name>pyridoxal 5'-phosphate</name>
        <dbReference type="ChEBI" id="CHEBI:597326"/>
    </cofactor>
</comment>
<dbReference type="InterPro" id="IPR004839">
    <property type="entry name" value="Aminotransferase_I/II_large"/>
</dbReference>
<accession>A0A9D7SDD5</accession>
<dbReference type="AlphaFoldDB" id="A0A9D7SDD5"/>
<keyword evidence="6 9" id="KW-0808">Transferase</keyword>
<evidence type="ECO:0000256" key="5">
    <source>
        <dbReference type="ARBA" id="ARBA00022576"/>
    </source>
</evidence>
<keyword evidence="7 9" id="KW-0663">Pyridoxal phosphate</keyword>
<dbReference type="CDD" id="cd00609">
    <property type="entry name" value="AAT_like"/>
    <property type="match status" value="1"/>
</dbReference>
<comment type="subunit">
    <text evidence="4 9">Homodimer.</text>
</comment>
<dbReference type="Pfam" id="PF00155">
    <property type="entry name" value="Aminotran_1_2"/>
    <property type="match status" value="1"/>
</dbReference>
<keyword evidence="5 9" id="KW-0032">Aminotransferase</keyword>
<dbReference type="GO" id="GO:0004400">
    <property type="term" value="F:histidinol-phosphate transaminase activity"/>
    <property type="evidence" value="ECO:0007669"/>
    <property type="project" value="UniProtKB-UniRule"/>
</dbReference>
<dbReference type="SUPFAM" id="SSF53383">
    <property type="entry name" value="PLP-dependent transferases"/>
    <property type="match status" value="1"/>
</dbReference>
<dbReference type="Proteomes" id="UP000886657">
    <property type="component" value="Unassembled WGS sequence"/>
</dbReference>
<evidence type="ECO:0000256" key="1">
    <source>
        <dbReference type="ARBA" id="ARBA00001933"/>
    </source>
</evidence>
<sequence length="375" mass="40636">MSGGLSGVPGFEQLSHIPLYVPGKPIQEVQRELGLAHIVKLASNENPWGPTEAVKARVAAVVAGTEFEGLGLYPVSDGFYLRQRIAQRKQLPVEQVVLGNGSTEILEMIAKAAFLDGGSAVIPKHSFAMYGIATQTAGGRVIESRASATELDVEDILRSVAADTRLVYLAHPNNPTGIRIEGSALRHLVRHLREDIVLVVDQAYAEYEEPGDYPDAAALLGERPNLLVLHTFSKIHALAGLRIGYGLGSPELLSLLERVRSPFNTNHLAQAAAEVALQDVAFEAFCRQKNAEARTAFLLEAAQHRCKVTGASGNFLLMETAFPAPDLFKELLQRGVIVRPMHGYGLPNHLRVTLGRPEDMQTFWSAVTPLLDGGC</sequence>
<evidence type="ECO:0000256" key="7">
    <source>
        <dbReference type="ARBA" id="ARBA00022898"/>
    </source>
</evidence>
<dbReference type="NCBIfam" id="TIGR01141">
    <property type="entry name" value="hisC"/>
    <property type="match status" value="1"/>
</dbReference>
<dbReference type="Gene3D" id="3.90.1150.10">
    <property type="entry name" value="Aspartate Aminotransferase, domain 1"/>
    <property type="match status" value="1"/>
</dbReference>
<dbReference type="Gene3D" id="3.40.640.10">
    <property type="entry name" value="Type I PLP-dependent aspartate aminotransferase-like (Major domain)"/>
    <property type="match status" value="1"/>
</dbReference>
<dbReference type="GO" id="GO:0030170">
    <property type="term" value="F:pyridoxal phosphate binding"/>
    <property type="evidence" value="ECO:0007669"/>
    <property type="project" value="InterPro"/>
</dbReference>
<dbReference type="HAMAP" id="MF_01023">
    <property type="entry name" value="HisC_aminotrans_2"/>
    <property type="match status" value="1"/>
</dbReference>
<name>A0A9D7SDD5_9BACT</name>